<dbReference type="InterPro" id="IPR036188">
    <property type="entry name" value="FAD/NAD-bd_sf"/>
</dbReference>
<keyword evidence="1" id="KW-0560">Oxidoreductase</keyword>
<dbReference type="EMBL" id="QJKB01000004">
    <property type="protein sequence ID" value="PXX43017.1"/>
    <property type="molecule type" value="Genomic_DNA"/>
</dbReference>
<gene>
    <name evidence="3" type="ORF">DFR42_10417</name>
</gene>
<organism evidence="3 4">
    <name type="scientific">Undibacterium pigrum</name>
    <dbReference type="NCBI Taxonomy" id="401470"/>
    <lineage>
        <taxon>Bacteria</taxon>
        <taxon>Pseudomonadati</taxon>
        <taxon>Pseudomonadota</taxon>
        <taxon>Betaproteobacteria</taxon>
        <taxon>Burkholderiales</taxon>
        <taxon>Oxalobacteraceae</taxon>
        <taxon>Undibacterium</taxon>
    </lineage>
</organism>
<evidence type="ECO:0000313" key="3">
    <source>
        <dbReference type="EMBL" id="PXX43017.1"/>
    </source>
</evidence>
<dbReference type="AlphaFoldDB" id="A0A318J933"/>
<dbReference type="Gene3D" id="3.50.50.60">
    <property type="entry name" value="FAD/NAD(P)-binding domain"/>
    <property type="match status" value="1"/>
</dbReference>
<dbReference type="InterPro" id="IPR006076">
    <property type="entry name" value="FAD-dep_OxRdtase"/>
</dbReference>
<evidence type="ECO:0000313" key="4">
    <source>
        <dbReference type="Proteomes" id="UP000247792"/>
    </source>
</evidence>
<comment type="caution">
    <text evidence="3">The sequence shown here is derived from an EMBL/GenBank/DDBJ whole genome shotgun (WGS) entry which is preliminary data.</text>
</comment>
<dbReference type="Gene3D" id="3.30.9.10">
    <property type="entry name" value="D-Amino Acid Oxidase, subunit A, domain 2"/>
    <property type="match status" value="1"/>
</dbReference>
<name>A0A318J933_9BURK</name>
<feature type="domain" description="FAD dependent oxidoreductase" evidence="2">
    <location>
        <begin position="63"/>
        <end position="413"/>
    </location>
</feature>
<dbReference type="SUPFAM" id="SSF51905">
    <property type="entry name" value="FAD/NAD(P)-binding domain"/>
    <property type="match status" value="1"/>
</dbReference>
<dbReference type="Proteomes" id="UP000247792">
    <property type="component" value="Unassembled WGS sequence"/>
</dbReference>
<proteinExistence type="predicted"/>
<protein>
    <submittedName>
        <fullName evidence="3">Gamma-glutamylputrescine oxidase</fullName>
    </submittedName>
</protein>
<keyword evidence="4" id="KW-1185">Reference proteome</keyword>
<dbReference type="GO" id="GO:0005737">
    <property type="term" value="C:cytoplasm"/>
    <property type="evidence" value="ECO:0007669"/>
    <property type="project" value="TreeGrafter"/>
</dbReference>
<dbReference type="GO" id="GO:0016491">
    <property type="term" value="F:oxidoreductase activity"/>
    <property type="evidence" value="ECO:0007669"/>
    <property type="project" value="UniProtKB-KW"/>
</dbReference>
<dbReference type="PANTHER" id="PTHR13847">
    <property type="entry name" value="SARCOSINE DEHYDROGENASE-RELATED"/>
    <property type="match status" value="1"/>
</dbReference>
<reference evidence="3 4" key="1">
    <citation type="submission" date="2018-05" db="EMBL/GenBank/DDBJ databases">
        <title>Genomic Encyclopedia of Type Strains, Phase IV (KMG-IV): sequencing the most valuable type-strain genomes for metagenomic binning, comparative biology and taxonomic classification.</title>
        <authorList>
            <person name="Goeker M."/>
        </authorList>
    </citation>
    <scope>NUCLEOTIDE SEQUENCE [LARGE SCALE GENOMIC DNA]</scope>
    <source>
        <strain evidence="3 4">DSM 19792</strain>
    </source>
</reference>
<dbReference type="PANTHER" id="PTHR13847:SF281">
    <property type="entry name" value="FAD DEPENDENT OXIDOREDUCTASE DOMAIN-CONTAINING PROTEIN"/>
    <property type="match status" value="1"/>
</dbReference>
<sequence length="457" mass="51128">MRMPAHTDIQACQPYALACNLAAFRRCIKIMIPQENLQHTFYQATAPSSARYPQLQENLECEVCIIGGGFAGLATALGLLERGVSNIVLLEAEQIGHGASGRNGGFVFGGFSLDNADLIKQVGSEPARRLYQLTLDAVALIRQRIKQYDMDCDINESGVVLANWFDDARKLQDQREFMLREFDVDWTPWSREQTRAALHSERYFGALHEKNAFHFHPLKYAQALARVLSSQSVRVFEQSRVSAIETRTAEKLVRTRIGTIKARHVVVCCGGYIESLYPQLAHSVLPIATYVMATEKLGDKLATAMQTAAAVYDTRFAFDYYRPLADSRLLWGGRISIRERQPAEVASLLYKDMLKVYPQLAVSKVEYAWSGLMSYAQHKMPQIGCLPNGVWYAMGFGGHGVAPTTLAGEVVAQAIARHQPLPGGLDQFGLPPNFGKLGLMAAQCAYWYYELRDWMRE</sequence>
<evidence type="ECO:0000256" key="1">
    <source>
        <dbReference type="ARBA" id="ARBA00023002"/>
    </source>
</evidence>
<accession>A0A318J933</accession>
<dbReference type="Pfam" id="PF01266">
    <property type="entry name" value="DAO"/>
    <property type="match status" value="1"/>
</dbReference>
<evidence type="ECO:0000259" key="2">
    <source>
        <dbReference type="Pfam" id="PF01266"/>
    </source>
</evidence>